<dbReference type="GO" id="GO:0046872">
    <property type="term" value="F:metal ion binding"/>
    <property type="evidence" value="ECO:0007669"/>
    <property type="project" value="UniProtKB-KW"/>
</dbReference>
<evidence type="ECO:0000256" key="6">
    <source>
        <dbReference type="ARBA" id="ARBA00022801"/>
    </source>
</evidence>
<dbReference type="InterPro" id="IPR023088">
    <property type="entry name" value="PDEase"/>
</dbReference>
<dbReference type="STRING" id="224129.A0A1W4X008"/>
<evidence type="ECO:0000256" key="7">
    <source>
        <dbReference type="PIRSR" id="PIRSR623088-1"/>
    </source>
</evidence>
<name>A0A1W4X008_AGRPL</name>
<evidence type="ECO:0000256" key="3">
    <source>
        <dbReference type="ARBA" id="ARBA00012319"/>
    </source>
</evidence>
<dbReference type="GO" id="GO:0007165">
    <property type="term" value="P:signal transduction"/>
    <property type="evidence" value="ECO:0007669"/>
    <property type="project" value="InterPro"/>
</dbReference>
<dbReference type="SMART" id="SM00065">
    <property type="entry name" value="GAF"/>
    <property type="match status" value="1"/>
</dbReference>
<feature type="binding site" evidence="8">
    <location>
        <position position="642"/>
    </location>
    <ligand>
        <name>AMP</name>
        <dbReference type="ChEBI" id="CHEBI:456215"/>
    </ligand>
</feature>
<evidence type="ECO:0000256" key="1">
    <source>
        <dbReference type="ARBA" id="ARBA00001968"/>
    </source>
</evidence>
<dbReference type="Gene3D" id="3.30.450.40">
    <property type="match status" value="2"/>
</dbReference>
<keyword evidence="4" id="KW-0140">cGMP</keyword>
<evidence type="ECO:0000256" key="8">
    <source>
        <dbReference type="PIRSR" id="PIRSR623088-2"/>
    </source>
</evidence>
<comment type="cofactor">
    <cofactor evidence="1">
        <name>a divalent metal cation</name>
        <dbReference type="ChEBI" id="CHEBI:60240"/>
    </cofactor>
</comment>
<gene>
    <name evidence="12" type="primary">LOC108739846</name>
</gene>
<dbReference type="PROSITE" id="PS51845">
    <property type="entry name" value="PDEASE_I_2"/>
    <property type="match status" value="1"/>
</dbReference>
<dbReference type="OrthoDB" id="546632at2759"/>
<feature type="domain" description="PDEase" evidence="10">
    <location>
        <begin position="406"/>
        <end position="737"/>
    </location>
</feature>
<comment type="similarity">
    <text evidence="2">Belongs to the cyclic nucleotide phosphodiesterase family.</text>
</comment>
<feature type="binding site" evidence="9">
    <location>
        <position position="499"/>
    </location>
    <ligand>
        <name>Zn(2+)</name>
        <dbReference type="ChEBI" id="CHEBI:29105"/>
        <label>1</label>
    </ligand>
</feature>
<dbReference type="PANTHER" id="PTHR11347">
    <property type="entry name" value="CYCLIC NUCLEOTIDE PHOSPHODIESTERASE"/>
    <property type="match status" value="1"/>
</dbReference>
<organism evidence="11 12">
    <name type="scientific">Agrilus planipennis</name>
    <name type="common">Emerald ash borer</name>
    <name type="synonym">Agrilus marcopoli</name>
    <dbReference type="NCBI Taxonomy" id="224129"/>
    <lineage>
        <taxon>Eukaryota</taxon>
        <taxon>Metazoa</taxon>
        <taxon>Ecdysozoa</taxon>
        <taxon>Arthropoda</taxon>
        <taxon>Hexapoda</taxon>
        <taxon>Insecta</taxon>
        <taxon>Pterygota</taxon>
        <taxon>Neoptera</taxon>
        <taxon>Endopterygota</taxon>
        <taxon>Coleoptera</taxon>
        <taxon>Polyphaga</taxon>
        <taxon>Elateriformia</taxon>
        <taxon>Buprestoidea</taxon>
        <taxon>Buprestidae</taxon>
        <taxon>Agrilinae</taxon>
        <taxon>Agrilus</taxon>
    </lineage>
</organism>
<evidence type="ECO:0000256" key="4">
    <source>
        <dbReference type="ARBA" id="ARBA00022535"/>
    </source>
</evidence>
<proteinExistence type="inferred from homology"/>
<keyword evidence="11" id="KW-1185">Reference proteome</keyword>
<dbReference type="PRINTS" id="PR00387">
    <property type="entry name" value="PDIESTERASE1"/>
</dbReference>
<dbReference type="InterPro" id="IPR029016">
    <property type="entry name" value="GAF-like_dom_sf"/>
</dbReference>
<dbReference type="InterPro" id="IPR003018">
    <property type="entry name" value="GAF"/>
</dbReference>
<dbReference type="Pfam" id="PF00233">
    <property type="entry name" value="PDEase_I"/>
    <property type="match status" value="1"/>
</dbReference>
<dbReference type="SUPFAM" id="SSF109604">
    <property type="entry name" value="HD-domain/PDEase-like"/>
    <property type="match status" value="1"/>
</dbReference>
<evidence type="ECO:0000313" key="11">
    <source>
        <dbReference type="Proteomes" id="UP000192223"/>
    </source>
</evidence>
<feature type="binding site" evidence="9">
    <location>
        <position position="534"/>
    </location>
    <ligand>
        <name>Zn(2+)</name>
        <dbReference type="ChEBI" id="CHEBI:29105"/>
        <label>2</label>
    </ligand>
</feature>
<keyword evidence="5 9" id="KW-0479">Metal-binding</keyword>
<sequence length="766" mass="89087">MSKNDVDFALSDSSWSCSDLQTNIIKLEPKVTKRKKRVPCSKFMKKIETLQEIEEKCQSYFHRHLDNIWQNLILTERHAALLYQAAQTLSERISSSFFFVYLVEDDKLVNYQKTLDGNIVRGEEEEINKLSLAGSVAEKKMSLLIEDTENYRGYLESLDFKVDEIKSIICVPICDPTEVCLAVLEFFRIGVSTPFTSEDRAYIVANAGWIGAAIHQSVYNQEILEQERMKSKLMNYTQKYFSGERMAIETLQNMGITLKSTITANKLTIYAIDKSWGEPLVWIYREGYCVDHTELVRKNLPMTMDEIPKIFTIVINTGEKVVVTSSTDPRFGDHDRHKFGTYVRNLVLHPTKTHKGHVQGIIALLNKDVKGLTPKEEIFLDIIGDYCSLCCIHWQYEIRILKQKWSIIELKTLLNHNLAPCHHETKLYIENLKTFSVPEGFDSLTWYIHPEEVDSIPQLVYYMMDDLMGSELLSKECLAQYILKVRSAYRQVTFHNFQHAFNAAHCMYTIIKRNMNVFTEMEKKGLFLGALCHDADHPGLSNNFLMLIKSRTVLLYDGESPLENHHYYVTMAILQETKIFKNLDEKSYRDMALEIRKTIISTDLAVHFRLRNESFQLMFENFNFSEIKHRDYLKCYVTTACDLSGNSKSFSVVKKLTDNLLQEFYHEGDTQKSMNVKPLSLMDREQYDYVPKDQVLFLEVVVLPCLEVLAEVLPNTEELLRQTLKVRQKWIVIRDRGIEYWRYISRRPGGSMEARDTEPISTPEPH</sequence>
<evidence type="ECO:0000313" key="12">
    <source>
        <dbReference type="RefSeq" id="XP_018329419.1"/>
    </source>
</evidence>
<dbReference type="RefSeq" id="XP_018329419.1">
    <property type="nucleotide sequence ID" value="XM_018473917.2"/>
</dbReference>
<evidence type="ECO:0000256" key="2">
    <source>
        <dbReference type="ARBA" id="ARBA00007648"/>
    </source>
</evidence>
<dbReference type="Proteomes" id="UP000192223">
    <property type="component" value="Unplaced"/>
</dbReference>
<feature type="binding site" evidence="9">
    <location>
        <position position="534"/>
    </location>
    <ligand>
        <name>Zn(2+)</name>
        <dbReference type="ChEBI" id="CHEBI:29105"/>
        <label>1</label>
    </ligand>
</feature>
<evidence type="ECO:0000256" key="5">
    <source>
        <dbReference type="ARBA" id="ARBA00022723"/>
    </source>
</evidence>
<dbReference type="InterPro" id="IPR003607">
    <property type="entry name" value="HD/PDEase_dom"/>
</dbReference>
<feature type="binding site" evidence="9">
    <location>
        <position position="642"/>
    </location>
    <ligand>
        <name>Zn(2+)</name>
        <dbReference type="ChEBI" id="CHEBI:29105"/>
        <label>1</label>
    </ligand>
</feature>
<dbReference type="InterPro" id="IPR002073">
    <property type="entry name" value="PDEase_catalytic_dom"/>
</dbReference>
<feature type="binding site" evidence="8">
    <location>
        <begin position="495"/>
        <end position="499"/>
    </location>
    <ligand>
        <name>AMP</name>
        <dbReference type="ChEBI" id="CHEBI:456215"/>
    </ligand>
</feature>
<protein>
    <recommendedName>
        <fullName evidence="3">3',5'-cyclic-GMP phosphodiesterase</fullName>
        <ecNumber evidence="3">3.1.4.35</ecNumber>
    </recommendedName>
</protein>
<reference evidence="12" key="1">
    <citation type="submission" date="2025-08" db="UniProtKB">
        <authorList>
            <consortium name="RefSeq"/>
        </authorList>
    </citation>
    <scope>IDENTIFICATION</scope>
    <source>
        <tissue evidence="12">Entire body</tissue>
    </source>
</reference>
<dbReference type="InParanoid" id="A0A1W4X008"/>
<dbReference type="KEGG" id="apln:108739846"/>
<feature type="binding site" evidence="8">
    <location>
        <position position="534"/>
    </location>
    <ligand>
        <name>AMP</name>
        <dbReference type="ChEBI" id="CHEBI:456215"/>
    </ligand>
</feature>
<feature type="active site" description="Proton donor" evidence="7">
    <location>
        <position position="495"/>
    </location>
</feature>
<evidence type="ECO:0000256" key="9">
    <source>
        <dbReference type="PIRSR" id="PIRSR623088-3"/>
    </source>
</evidence>
<dbReference type="GeneID" id="108739846"/>
<feature type="binding site" evidence="9">
    <location>
        <position position="533"/>
    </location>
    <ligand>
        <name>Zn(2+)</name>
        <dbReference type="ChEBI" id="CHEBI:29105"/>
        <label>1</label>
    </ligand>
</feature>
<accession>A0A1W4X008</accession>
<dbReference type="InterPro" id="IPR036971">
    <property type="entry name" value="PDEase_catalytic_dom_sf"/>
</dbReference>
<dbReference type="GO" id="GO:0047555">
    <property type="term" value="F:3',5'-cyclic-GMP phosphodiesterase activity"/>
    <property type="evidence" value="ECO:0007669"/>
    <property type="project" value="UniProtKB-EC"/>
</dbReference>
<dbReference type="CDD" id="cd00077">
    <property type="entry name" value="HDc"/>
    <property type="match status" value="1"/>
</dbReference>
<dbReference type="EC" id="3.1.4.35" evidence="3"/>
<feature type="binding site" evidence="8">
    <location>
        <position position="694"/>
    </location>
    <ligand>
        <name>AMP</name>
        <dbReference type="ChEBI" id="CHEBI:456215"/>
    </ligand>
</feature>
<dbReference type="SUPFAM" id="SSF55781">
    <property type="entry name" value="GAF domain-like"/>
    <property type="match status" value="2"/>
</dbReference>
<dbReference type="AlphaFoldDB" id="A0A1W4X008"/>
<dbReference type="Gene3D" id="1.10.1300.10">
    <property type="entry name" value="3'5'-cyclic nucleotide phosphodiesterase, catalytic domain"/>
    <property type="match status" value="1"/>
</dbReference>
<evidence type="ECO:0000259" key="10">
    <source>
        <dbReference type="PROSITE" id="PS51845"/>
    </source>
</evidence>
<keyword evidence="6" id="KW-0378">Hydrolase</keyword>